<evidence type="ECO:0000313" key="2">
    <source>
        <dbReference type="EMBL" id="MBB5842891.1"/>
    </source>
</evidence>
<proteinExistence type="predicted"/>
<comment type="caution">
    <text evidence="2">The sequence shown here is derived from an EMBL/GenBank/DDBJ whole genome shotgun (WGS) entry which is preliminary data.</text>
</comment>
<evidence type="ECO:0000259" key="1">
    <source>
        <dbReference type="Pfam" id="PF12770"/>
    </source>
</evidence>
<reference evidence="2 3" key="1">
    <citation type="submission" date="2020-08" db="EMBL/GenBank/DDBJ databases">
        <title>Sequencing the genomes of 1000 actinobacteria strains.</title>
        <authorList>
            <person name="Klenk H.-P."/>
        </authorList>
    </citation>
    <scope>NUCLEOTIDE SEQUENCE [LARGE SCALE GENOMIC DNA]</scope>
    <source>
        <strain evidence="2 3">DSM 105784</strain>
    </source>
</reference>
<dbReference type="SUPFAM" id="SSF48452">
    <property type="entry name" value="TPR-like"/>
    <property type="match status" value="2"/>
</dbReference>
<dbReference type="AlphaFoldDB" id="A0A841AMD0"/>
<dbReference type="Gene3D" id="1.25.40.10">
    <property type="entry name" value="Tetratricopeptide repeat domain"/>
    <property type="match status" value="1"/>
</dbReference>
<organism evidence="2 3">
    <name type="scientific">Conyzicola lurida</name>
    <dbReference type="NCBI Taxonomy" id="1172621"/>
    <lineage>
        <taxon>Bacteria</taxon>
        <taxon>Bacillati</taxon>
        <taxon>Actinomycetota</taxon>
        <taxon>Actinomycetes</taxon>
        <taxon>Micrococcales</taxon>
        <taxon>Microbacteriaceae</taxon>
        <taxon>Conyzicola</taxon>
    </lineage>
</organism>
<sequence>MLTAATLYQRGIDLANAGRHAAARRQLDAALARDPDPDVEALVTGILAYIVSETGDADTALAMCLAAAADPRLSAHTRAVLAGQTGLIELRRGDADAALKHLSAAAARLDTDPARQGRALLNRGLVRLDRTEPAAALRDFGRAAEAFDRSGEPVEQAKALHNQGYAAMLTGDLVTAIRSMDAARPVLAALSPVAAAVGDADRAEVLLAAGMTTEAVRVLREVARVYGLRRLRQAQAEAELALARALSAESPLEASTIARRAARRFRSRGSESWAVRADALALGAAIAGGRGGPAVRAAAEQTATALAAARRVDDAAALRLQVVRAEVRGGDPFRRVRVRESAPIVTRLLADEVLAEIAEAEGSASGALRRAAAGLDRLRDWQSAFGSLELQSAAAAHGRTLAVLGVRVAVGTGDPGTVLEWSERVRALSKRVAVVRAPSDPDAAGQLAELRALRAAASGADAAAGRELDTRETELRESIRRRRWTRDGGGTREPRVALADLAAALAEDGAVFVSYLWTVDRLTALVVGPSGTRLVDLGEWAPVDALLAGLLADLDMAATALPSALRQAVRTGLADRMARLDALLVAPLMLPAGDRVVITPAGALAGVPWGMLPSLAGRAVAVPGSAAEWLAGRGTVADLSATGFVAGPGVARAEAEVLAAASSWPEPAILSGGAATADAVSRLAPRVDLLHVAAHGRHSADNPLFSAFELADGAWYGYDIDQLERVPRVVVLSACELGRSATRWGIEALGMSRAWLHAGAHCVISSPSAIADTAAEHLLRALHTRVAAGDGPAEALAAAGRETGIVAPFVCHGSGW</sequence>
<accession>A0A841AMD0</accession>
<feature type="domain" description="CHAT" evidence="1">
    <location>
        <begin position="580"/>
        <end position="800"/>
    </location>
</feature>
<protein>
    <submittedName>
        <fullName evidence="2">Tetratricopeptide (TPR) repeat protein</fullName>
    </submittedName>
</protein>
<dbReference type="Proteomes" id="UP000536685">
    <property type="component" value="Unassembled WGS sequence"/>
</dbReference>
<dbReference type="Pfam" id="PF12770">
    <property type="entry name" value="CHAT"/>
    <property type="match status" value="1"/>
</dbReference>
<dbReference type="InterPro" id="IPR024983">
    <property type="entry name" value="CHAT_dom"/>
</dbReference>
<dbReference type="RefSeq" id="WP_184234721.1">
    <property type="nucleotide sequence ID" value="NZ_JACHMJ010000001.1"/>
</dbReference>
<dbReference type="InterPro" id="IPR011990">
    <property type="entry name" value="TPR-like_helical_dom_sf"/>
</dbReference>
<evidence type="ECO:0000313" key="3">
    <source>
        <dbReference type="Proteomes" id="UP000536685"/>
    </source>
</evidence>
<name>A0A841AMD0_9MICO</name>
<dbReference type="EMBL" id="JACHMJ010000001">
    <property type="protein sequence ID" value="MBB5842891.1"/>
    <property type="molecule type" value="Genomic_DNA"/>
</dbReference>
<gene>
    <name evidence="2" type="ORF">HD599_001214</name>
</gene>
<keyword evidence="3" id="KW-1185">Reference proteome</keyword>